<dbReference type="PANTHER" id="PTHR43377:SF1">
    <property type="entry name" value="BILIVERDIN REDUCTASE A"/>
    <property type="match status" value="1"/>
</dbReference>
<accession>A0ABU3S0X8</accession>
<evidence type="ECO:0000313" key="4">
    <source>
        <dbReference type="EMBL" id="MDU0338372.1"/>
    </source>
</evidence>
<dbReference type="InterPro" id="IPR036291">
    <property type="entry name" value="NAD(P)-bd_dom_sf"/>
</dbReference>
<evidence type="ECO:0000259" key="1">
    <source>
        <dbReference type="Pfam" id="PF01370"/>
    </source>
</evidence>
<dbReference type="Pfam" id="PF01370">
    <property type="entry name" value="Epimerase"/>
    <property type="match status" value="1"/>
</dbReference>
<organism evidence="4 5">
    <name type="scientific">Bosea rubneri</name>
    <dbReference type="NCBI Taxonomy" id="3075434"/>
    <lineage>
        <taxon>Bacteria</taxon>
        <taxon>Pseudomonadati</taxon>
        <taxon>Pseudomonadota</taxon>
        <taxon>Alphaproteobacteria</taxon>
        <taxon>Hyphomicrobiales</taxon>
        <taxon>Boseaceae</taxon>
        <taxon>Bosea</taxon>
    </lineage>
</organism>
<dbReference type="InterPro" id="IPR001509">
    <property type="entry name" value="Epimerase_deHydtase"/>
</dbReference>
<evidence type="ECO:0000259" key="3">
    <source>
        <dbReference type="Pfam" id="PF22725"/>
    </source>
</evidence>
<dbReference type="InterPro" id="IPR000683">
    <property type="entry name" value="Gfo/Idh/MocA-like_OxRdtase_N"/>
</dbReference>
<dbReference type="Gene3D" id="3.30.360.10">
    <property type="entry name" value="Dihydrodipicolinate Reductase, domain 2"/>
    <property type="match status" value="1"/>
</dbReference>
<evidence type="ECO:0000313" key="5">
    <source>
        <dbReference type="Proteomes" id="UP001254257"/>
    </source>
</evidence>
<protein>
    <submittedName>
        <fullName evidence="4">NAD-dependent epimerase/dehydratase family protein</fullName>
    </submittedName>
</protein>
<dbReference type="SUPFAM" id="SSF51735">
    <property type="entry name" value="NAD(P)-binding Rossmann-fold domains"/>
    <property type="match status" value="2"/>
</dbReference>
<dbReference type="InterPro" id="IPR051450">
    <property type="entry name" value="Gfo/Idh/MocA_Oxidoreductases"/>
</dbReference>
<dbReference type="InterPro" id="IPR055170">
    <property type="entry name" value="GFO_IDH_MocA-like_dom"/>
</dbReference>
<evidence type="ECO:0000259" key="2">
    <source>
        <dbReference type="Pfam" id="PF01408"/>
    </source>
</evidence>
<comment type="caution">
    <text evidence="4">The sequence shown here is derived from an EMBL/GenBank/DDBJ whole genome shotgun (WGS) entry which is preliminary data.</text>
</comment>
<sequence>MSSGIPQRLAIIGCGAVVDHHILPALRRAGWQPSVLVDRSPERLALLAGKLGRHGRDVVRVADWREAADKFDAAIVAVPHVFHGPMGIELLKAGKHLFMEKPLAVTSEQCETMIREADARRLTLRVGLLRRYLLGARWLKALIESGTLGTIRSFSIREGFVFNWATSSDALLRRELAAGGVLMDTGAHTLDLLLWWLGEVASLSYRDDADQGVEADCLIECRMASGATGTIELSRTRDLRDTIQIQGSTGFVEVHLSKNIVLDGSPNALAFRHEGRAAADLPLQLFPELFDSELRDFARSVSGEASAGIPGSEGARSVALIERCYANREPLTLGWRAEAKAADKDEMPRLPAGSTALLTGAAGFIGGRLAERLVEQGVKVRCLVRSYGQATRLARLPVEIVNGKLGEAGPAAQAFDGVDYVFHCAYDHRSRKANLDGLEQLLAGAVKQKVKGFVYLSSFSVYEPFPDGKLTEETRDGDVSWPYARNKLDLEARTLKAAREEGVPASIIQPAVVYGPFSKPWADAPAQMLITGDVILPDAGEGICNAVYIEDLIDAMLLAAQRPEAVGERFIISGPEPVSWGKFFGAIAQAIQVPPPVYWPSARIRGENSGVVRDIKAVLANPKRLVQIIVRWPPARQALQAGYDALPPGLHKLVTKAYFGGGGGRRFGLRHLPDPRALALYESQAYASNDKAARLLGYRPRHGFAEGMAVTGAYLRWAYGDLCRAGEAARASAPAAPEPPTALAKAS</sequence>
<feature type="domain" description="NAD-dependent epimerase/dehydratase" evidence="1">
    <location>
        <begin position="356"/>
        <end position="569"/>
    </location>
</feature>
<feature type="domain" description="GFO/IDH/MocA-like oxidoreductase" evidence="3">
    <location>
        <begin position="138"/>
        <end position="252"/>
    </location>
</feature>
<dbReference type="Pfam" id="PF22725">
    <property type="entry name" value="GFO_IDH_MocA_C3"/>
    <property type="match status" value="1"/>
</dbReference>
<feature type="domain" description="Gfo/Idh/MocA-like oxidoreductase N-terminal" evidence="2">
    <location>
        <begin position="8"/>
        <end position="127"/>
    </location>
</feature>
<reference evidence="4 5" key="1">
    <citation type="submission" date="2023-09" db="EMBL/GenBank/DDBJ databases">
        <title>Whole genome shotgun sequencing (WGS) of Bosea sp. ZW T0_25, isolated from stored onions (Allium cepa).</title>
        <authorList>
            <person name="Stoll D.A."/>
            <person name="Huch M."/>
        </authorList>
    </citation>
    <scope>NUCLEOTIDE SEQUENCE [LARGE SCALE GENOMIC DNA]</scope>
    <source>
        <strain evidence="4 5">ZW T0_25</strain>
    </source>
</reference>
<name>A0ABU3S0X8_9HYPH</name>
<keyword evidence="5" id="KW-1185">Reference proteome</keyword>
<dbReference type="RefSeq" id="WP_316016320.1">
    <property type="nucleotide sequence ID" value="NZ_JAWDID010000001.1"/>
</dbReference>
<dbReference type="Pfam" id="PF01408">
    <property type="entry name" value="GFO_IDH_MocA"/>
    <property type="match status" value="1"/>
</dbReference>
<dbReference type="Gene3D" id="3.40.50.720">
    <property type="entry name" value="NAD(P)-binding Rossmann-like Domain"/>
    <property type="match status" value="2"/>
</dbReference>
<dbReference type="PANTHER" id="PTHR43377">
    <property type="entry name" value="BILIVERDIN REDUCTASE A"/>
    <property type="match status" value="1"/>
</dbReference>
<dbReference type="Proteomes" id="UP001254257">
    <property type="component" value="Unassembled WGS sequence"/>
</dbReference>
<proteinExistence type="predicted"/>
<gene>
    <name evidence="4" type="ORF">RKE40_00685</name>
</gene>
<dbReference type="EMBL" id="JAWDID010000001">
    <property type="protein sequence ID" value="MDU0338372.1"/>
    <property type="molecule type" value="Genomic_DNA"/>
</dbReference>
<dbReference type="SUPFAM" id="SSF55347">
    <property type="entry name" value="Glyceraldehyde-3-phosphate dehydrogenase-like, C-terminal domain"/>
    <property type="match status" value="1"/>
</dbReference>